<proteinExistence type="inferred from homology"/>
<dbReference type="PANTHER" id="PTHR10209:SF881">
    <property type="entry name" value="FI07970P-RELATED"/>
    <property type="match status" value="1"/>
</dbReference>
<dbReference type="GO" id="GO:0016491">
    <property type="term" value="F:oxidoreductase activity"/>
    <property type="evidence" value="ECO:0007669"/>
    <property type="project" value="UniProtKB-KW"/>
</dbReference>
<evidence type="ECO:0000313" key="8">
    <source>
        <dbReference type="Proteomes" id="UP000054466"/>
    </source>
</evidence>
<dbReference type="Pfam" id="PF03171">
    <property type="entry name" value="2OG-FeII_Oxy"/>
    <property type="match status" value="1"/>
</dbReference>
<dbReference type="InterPro" id="IPR044861">
    <property type="entry name" value="IPNS-like_FE2OG_OXY"/>
</dbReference>
<feature type="domain" description="Fe2OG dioxygenase" evidence="6">
    <location>
        <begin position="214"/>
        <end position="317"/>
    </location>
</feature>
<dbReference type="Proteomes" id="UP000054466">
    <property type="component" value="Unassembled WGS sequence"/>
</dbReference>
<dbReference type="HOGENOM" id="CLU_010119_6_3_1"/>
<name>A0A0D2CRJ2_9EURO</name>
<dbReference type="RefSeq" id="XP_016252771.1">
    <property type="nucleotide sequence ID" value="XM_016390869.1"/>
</dbReference>
<dbReference type="PRINTS" id="PR00682">
    <property type="entry name" value="IPNSYNTHASE"/>
</dbReference>
<evidence type="ECO:0000256" key="3">
    <source>
        <dbReference type="ARBA" id="ARBA00023002"/>
    </source>
</evidence>
<dbReference type="SUPFAM" id="SSF51197">
    <property type="entry name" value="Clavaminate synthase-like"/>
    <property type="match status" value="1"/>
</dbReference>
<evidence type="ECO:0000256" key="4">
    <source>
        <dbReference type="ARBA" id="ARBA00023004"/>
    </source>
</evidence>
<evidence type="ECO:0000256" key="2">
    <source>
        <dbReference type="ARBA" id="ARBA00022723"/>
    </source>
</evidence>
<reference evidence="7 8" key="1">
    <citation type="submission" date="2015-01" db="EMBL/GenBank/DDBJ databases">
        <title>The Genome Sequence of Cladophialophora immunda CBS83496.</title>
        <authorList>
            <consortium name="The Broad Institute Genomics Platform"/>
            <person name="Cuomo C."/>
            <person name="de Hoog S."/>
            <person name="Gorbushina A."/>
            <person name="Stielow B."/>
            <person name="Teixiera M."/>
            <person name="Abouelleil A."/>
            <person name="Chapman S.B."/>
            <person name="Priest M."/>
            <person name="Young S.K."/>
            <person name="Wortman J."/>
            <person name="Nusbaum C."/>
            <person name="Birren B."/>
        </authorList>
    </citation>
    <scope>NUCLEOTIDE SEQUENCE [LARGE SCALE GENOMIC DNA]</scope>
    <source>
        <strain evidence="7 8">CBS 83496</strain>
    </source>
</reference>
<dbReference type="VEuPathDB" id="FungiDB:PV07_04086"/>
<protein>
    <recommendedName>
        <fullName evidence="6">Fe2OG dioxygenase domain-containing protein</fullName>
    </recommendedName>
</protein>
<gene>
    <name evidence="7" type="ORF">PV07_04086</name>
</gene>
<evidence type="ECO:0000256" key="1">
    <source>
        <dbReference type="ARBA" id="ARBA00008056"/>
    </source>
</evidence>
<dbReference type="EMBL" id="KN847041">
    <property type="protein sequence ID" value="KIW32555.1"/>
    <property type="molecule type" value="Genomic_DNA"/>
</dbReference>
<dbReference type="GO" id="GO:0046872">
    <property type="term" value="F:metal ion binding"/>
    <property type="evidence" value="ECO:0007669"/>
    <property type="project" value="UniProtKB-KW"/>
</dbReference>
<dbReference type="Gene3D" id="2.60.120.330">
    <property type="entry name" value="B-lactam Antibiotic, Isopenicillin N Synthase, Chain"/>
    <property type="match status" value="1"/>
</dbReference>
<dbReference type="InterPro" id="IPR026992">
    <property type="entry name" value="DIOX_N"/>
</dbReference>
<dbReference type="STRING" id="569365.A0A0D2CRJ2"/>
<dbReference type="PANTHER" id="PTHR10209">
    <property type="entry name" value="OXIDOREDUCTASE, 2OG-FE II OXYGENASE FAMILY PROTEIN"/>
    <property type="match status" value="1"/>
</dbReference>
<dbReference type="AlphaFoldDB" id="A0A0D2CRJ2"/>
<dbReference type="InterPro" id="IPR005123">
    <property type="entry name" value="Oxoglu/Fe-dep_dioxygenase_dom"/>
</dbReference>
<keyword evidence="8" id="KW-1185">Reference proteome</keyword>
<dbReference type="GO" id="GO:0044283">
    <property type="term" value="P:small molecule biosynthetic process"/>
    <property type="evidence" value="ECO:0007669"/>
    <property type="project" value="UniProtKB-ARBA"/>
</dbReference>
<organism evidence="7 8">
    <name type="scientific">Cladophialophora immunda</name>
    <dbReference type="NCBI Taxonomy" id="569365"/>
    <lineage>
        <taxon>Eukaryota</taxon>
        <taxon>Fungi</taxon>
        <taxon>Dikarya</taxon>
        <taxon>Ascomycota</taxon>
        <taxon>Pezizomycotina</taxon>
        <taxon>Eurotiomycetes</taxon>
        <taxon>Chaetothyriomycetidae</taxon>
        <taxon>Chaetothyriales</taxon>
        <taxon>Herpotrichiellaceae</taxon>
        <taxon>Cladophialophora</taxon>
    </lineage>
</organism>
<dbReference type="InterPro" id="IPR027443">
    <property type="entry name" value="IPNS-like_sf"/>
</dbReference>
<dbReference type="Pfam" id="PF14226">
    <property type="entry name" value="DIOX_N"/>
    <property type="match status" value="1"/>
</dbReference>
<accession>A0A0D2CRJ2</accession>
<evidence type="ECO:0000259" key="6">
    <source>
        <dbReference type="PROSITE" id="PS51471"/>
    </source>
</evidence>
<evidence type="ECO:0000256" key="5">
    <source>
        <dbReference type="RuleBase" id="RU003682"/>
    </source>
</evidence>
<dbReference type="OrthoDB" id="288590at2759"/>
<sequence>MDGSASSTTTLQQPGPNIIRLQQGITRTVKPATSGEKSFKEIPVLDVSRMYSEDLAEREKLAVEVRDAATKVGFMQIKNHGVPQEAIDAAFDHVKEFFALPLDAKMKLTQHQNPHFLGYEPLYETNVGGLKRGDCKESFSFAYDPDDDPSGGKDMPAIIRRVSQWPEPSVVPGYREALVKYQQSLLALARRFIRIFALALNLPEDHFDKMVTHPLAGVRTLHYPPMTGSDDQEIGLGAHTDIEFFTIIVQTINKHPALEVLNADGEWIKLYPQFGCFVVNLSDMMMRMTNDIFLSTVHRVINRGETDRYSIPFFFGANANELIEVLPSCTSEENPPKYEGMTTYDHSNARLRIARYQHPNAKQAQVFLPKKYVVRKGVPVFPEEQ</sequence>
<comment type="similarity">
    <text evidence="1 5">Belongs to the iron/ascorbate-dependent oxidoreductase family.</text>
</comment>
<keyword evidence="3 5" id="KW-0560">Oxidoreductase</keyword>
<keyword evidence="2 5" id="KW-0479">Metal-binding</keyword>
<keyword evidence="4 5" id="KW-0408">Iron</keyword>
<evidence type="ECO:0000313" key="7">
    <source>
        <dbReference type="EMBL" id="KIW32555.1"/>
    </source>
</evidence>
<dbReference type="GeneID" id="27343280"/>
<dbReference type="PROSITE" id="PS51471">
    <property type="entry name" value="FE2OG_OXY"/>
    <property type="match status" value="1"/>
</dbReference>